<keyword evidence="3" id="KW-1185">Reference proteome</keyword>
<proteinExistence type="predicted"/>
<gene>
    <name evidence="2" type="ORF">DY000_02023946</name>
</gene>
<evidence type="ECO:0000313" key="3">
    <source>
        <dbReference type="Proteomes" id="UP000266723"/>
    </source>
</evidence>
<evidence type="ECO:0000313" key="2">
    <source>
        <dbReference type="EMBL" id="KAF3593006.1"/>
    </source>
</evidence>
<evidence type="ECO:0008006" key="4">
    <source>
        <dbReference type="Google" id="ProtNLM"/>
    </source>
</evidence>
<organism evidence="2 3">
    <name type="scientific">Brassica cretica</name>
    <name type="common">Mustard</name>
    <dbReference type="NCBI Taxonomy" id="69181"/>
    <lineage>
        <taxon>Eukaryota</taxon>
        <taxon>Viridiplantae</taxon>
        <taxon>Streptophyta</taxon>
        <taxon>Embryophyta</taxon>
        <taxon>Tracheophyta</taxon>
        <taxon>Spermatophyta</taxon>
        <taxon>Magnoliopsida</taxon>
        <taxon>eudicotyledons</taxon>
        <taxon>Gunneridae</taxon>
        <taxon>Pentapetalae</taxon>
        <taxon>rosids</taxon>
        <taxon>malvids</taxon>
        <taxon>Brassicales</taxon>
        <taxon>Brassicaceae</taxon>
        <taxon>Brassiceae</taxon>
        <taxon>Brassica</taxon>
    </lineage>
</organism>
<protein>
    <recommendedName>
        <fullName evidence="4">DUF4005 domain-containing protein</fullName>
    </recommendedName>
</protein>
<feature type="region of interest" description="Disordered" evidence="1">
    <location>
        <begin position="68"/>
        <end position="110"/>
    </location>
</feature>
<sequence length="110" mass="12177">MNGNSRRKSETESSSSLESRDPLRRSSSSDSLRRYTYLPTPSYAHTHTKKLSTLFDVGYMSQALLLINEKSGPASQGSDRRGGSGINRRNYNQDAYEELMGSPAARKSVA</sequence>
<evidence type="ECO:0000256" key="1">
    <source>
        <dbReference type="SAM" id="MobiDB-lite"/>
    </source>
</evidence>
<name>A0ABQ7E8J9_BRACR</name>
<comment type="caution">
    <text evidence="2">The sequence shown here is derived from an EMBL/GenBank/DDBJ whole genome shotgun (WGS) entry which is preliminary data.</text>
</comment>
<feature type="region of interest" description="Disordered" evidence="1">
    <location>
        <begin position="1"/>
        <end position="43"/>
    </location>
</feature>
<dbReference type="Proteomes" id="UP000266723">
    <property type="component" value="Unassembled WGS sequence"/>
</dbReference>
<dbReference type="EMBL" id="QGKV02000299">
    <property type="protein sequence ID" value="KAF3593006.1"/>
    <property type="molecule type" value="Genomic_DNA"/>
</dbReference>
<accession>A0ABQ7E8J9</accession>
<reference evidence="2 3" key="1">
    <citation type="journal article" date="2020" name="BMC Genomics">
        <title>Intraspecific diversification of the crop wild relative Brassica cretica Lam. using demographic model selection.</title>
        <authorList>
            <person name="Kioukis A."/>
            <person name="Michalopoulou V.A."/>
            <person name="Briers L."/>
            <person name="Pirintsos S."/>
            <person name="Studholme D.J."/>
            <person name="Pavlidis P."/>
            <person name="Sarris P.F."/>
        </authorList>
    </citation>
    <scope>NUCLEOTIDE SEQUENCE [LARGE SCALE GENOMIC DNA]</scope>
    <source>
        <strain evidence="3">cv. PFS-1207/04</strain>
    </source>
</reference>